<dbReference type="CDD" id="cd20534">
    <property type="entry name" value="CYCLIN_CCNM_CCNQ_rpt1"/>
    <property type="match status" value="1"/>
</dbReference>
<dbReference type="InterPro" id="IPR043198">
    <property type="entry name" value="Cyclin/Ssn8"/>
</dbReference>
<evidence type="ECO:0000313" key="3">
    <source>
        <dbReference type="Ensembl" id="ENSMUNP00000028273.1"/>
    </source>
</evidence>
<dbReference type="GO" id="GO:0006357">
    <property type="term" value="P:regulation of transcription by RNA polymerase II"/>
    <property type="evidence" value="ECO:0007669"/>
    <property type="project" value="InterPro"/>
</dbReference>
<organism evidence="3 4">
    <name type="scientific">Melopsittacus undulatus</name>
    <name type="common">Budgerigar</name>
    <name type="synonym">Psittacus undulatus</name>
    <dbReference type="NCBI Taxonomy" id="13146"/>
    <lineage>
        <taxon>Eukaryota</taxon>
        <taxon>Metazoa</taxon>
        <taxon>Chordata</taxon>
        <taxon>Craniata</taxon>
        <taxon>Vertebrata</taxon>
        <taxon>Euteleostomi</taxon>
        <taxon>Archelosauria</taxon>
        <taxon>Archosauria</taxon>
        <taxon>Dinosauria</taxon>
        <taxon>Saurischia</taxon>
        <taxon>Theropoda</taxon>
        <taxon>Coelurosauria</taxon>
        <taxon>Aves</taxon>
        <taxon>Neognathae</taxon>
        <taxon>Neoaves</taxon>
        <taxon>Telluraves</taxon>
        <taxon>Australaves</taxon>
        <taxon>Psittaciformes</taxon>
        <taxon>Psittaculidae</taxon>
        <taxon>Melopsittacus</taxon>
    </lineage>
</organism>
<dbReference type="InterPro" id="IPR048055">
    <property type="entry name" value="Cyclin-Q_first_cyclin_box"/>
</dbReference>
<evidence type="ECO:0000256" key="2">
    <source>
        <dbReference type="RuleBase" id="RU000383"/>
    </source>
</evidence>
<reference evidence="3" key="3">
    <citation type="submission" date="2025-09" db="UniProtKB">
        <authorList>
            <consortium name="Ensembl"/>
        </authorList>
    </citation>
    <scope>IDENTIFICATION</scope>
</reference>
<dbReference type="Pfam" id="PF00134">
    <property type="entry name" value="Cyclin_N"/>
    <property type="match status" value="1"/>
</dbReference>
<reference evidence="3" key="2">
    <citation type="submission" date="2025-08" db="UniProtKB">
        <authorList>
            <consortium name="Ensembl"/>
        </authorList>
    </citation>
    <scope>IDENTIFICATION</scope>
</reference>
<dbReference type="InterPro" id="IPR013763">
    <property type="entry name" value="Cyclin-like_dom"/>
</dbReference>
<evidence type="ECO:0000313" key="4">
    <source>
        <dbReference type="Proteomes" id="UP000694405"/>
    </source>
</evidence>
<proteinExistence type="inferred from homology"/>
<dbReference type="PANTHER" id="PTHR10026">
    <property type="entry name" value="CYCLIN"/>
    <property type="match status" value="1"/>
</dbReference>
<keyword evidence="1 2" id="KW-0195">Cyclin</keyword>
<dbReference type="InterPro" id="IPR006671">
    <property type="entry name" value="Cyclin_N"/>
</dbReference>
<sequence length="275" mass="28269">MDGAGPDARARFRVARFIMEAGVKLGLGSVAVCTACSAFHRCCRALRMRRRHDPHLVAAAAIALAAKAEGTPLRTRDLLNVTHRCLHPGVPPLALDAEFWALRDSLMQCELWVLRVLRFRLPLAQEHKYLAQFSLALGQWARGGRGGAPAVAWALLRDGAAGGLGLRSPPQHVAAAALHLAMELCGCGAPPGAPPRWWQVRGGGGWGGGMGGGGGMGCWGGMGGRDGGWGGMGVLGGDGGEGAWGQWVQGGMGGWGGWARGRLGAGGGMGAGGMG</sequence>
<protein>
    <submittedName>
        <fullName evidence="3">Uncharacterized protein</fullName>
    </submittedName>
</protein>
<keyword evidence="4" id="KW-1185">Reference proteome</keyword>
<reference evidence="3" key="1">
    <citation type="submission" date="2020-03" db="EMBL/GenBank/DDBJ databases">
        <title>Melopsittacus undulatus (budgerigar) genome, bMelUnd1, maternal haplotype with Z.</title>
        <authorList>
            <person name="Gedman G."/>
            <person name="Mountcastle J."/>
            <person name="Haase B."/>
            <person name="Formenti G."/>
            <person name="Wright T."/>
            <person name="Apodaca J."/>
            <person name="Pelan S."/>
            <person name="Chow W."/>
            <person name="Rhie A."/>
            <person name="Howe K."/>
            <person name="Fedrigo O."/>
            <person name="Jarvis E.D."/>
        </authorList>
    </citation>
    <scope>NUCLEOTIDE SEQUENCE [LARGE SCALE GENOMIC DNA]</scope>
</reference>
<dbReference type="SMART" id="SM00385">
    <property type="entry name" value="CYCLIN"/>
    <property type="match status" value="1"/>
</dbReference>
<dbReference type="GO" id="GO:0016538">
    <property type="term" value="F:cyclin-dependent protein serine/threonine kinase regulator activity"/>
    <property type="evidence" value="ECO:0007669"/>
    <property type="project" value="InterPro"/>
</dbReference>
<dbReference type="AlphaFoldDB" id="A0A8V5GME1"/>
<dbReference type="Ensembl" id="ENSMUNT00000027895.1">
    <property type="protein sequence ID" value="ENSMUNP00000028273.1"/>
    <property type="gene ID" value="ENSMUNG00000019406.1"/>
</dbReference>
<accession>A0A8V5GME1</accession>
<dbReference type="Proteomes" id="UP000694405">
    <property type="component" value="Chromosome 22"/>
</dbReference>
<dbReference type="SUPFAM" id="SSF47954">
    <property type="entry name" value="Cyclin-like"/>
    <property type="match status" value="2"/>
</dbReference>
<evidence type="ECO:0000256" key="1">
    <source>
        <dbReference type="ARBA" id="ARBA00023127"/>
    </source>
</evidence>
<dbReference type="InterPro" id="IPR036915">
    <property type="entry name" value="Cyclin-like_sf"/>
</dbReference>
<comment type="similarity">
    <text evidence="2">Belongs to the cyclin family.</text>
</comment>
<name>A0A8V5GME1_MELUD</name>
<dbReference type="Gene3D" id="1.10.472.10">
    <property type="entry name" value="Cyclin-like"/>
    <property type="match status" value="2"/>
</dbReference>
<gene>
    <name evidence="3" type="primary">LOC117437410</name>
</gene>